<protein>
    <recommendedName>
        <fullName evidence="3">C-type lectin domain-containing protein</fullName>
    </recommendedName>
</protein>
<keyword evidence="5" id="KW-1185">Reference proteome</keyword>
<evidence type="ECO:0000259" key="3">
    <source>
        <dbReference type="PROSITE" id="PS50041"/>
    </source>
</evidence>
<comment type="caution">
    <text evidence="4">The sequence shown here is derived from an EMBL/GenBank/DDBJ whole genome shotgun (WGS) entry which is preliminary data.</text>
</comment>
<dbReference type="InterPro" id="IPR016186">
    <property type="entry name" value="C-type_lectin-like/link_sf"/>
</dbReference>
<sequence length="423" mass="49973">MARSFVVQLVILALLHQLKTLKAQQEQNSTANQSLQYHHVCPKDFENIGRKCYYFSQSTTTWFAALFTCRDLKGNLSVFTERYDQRHLEQYLFKNKQIRNRPNGLNEFWVGGFKDWKRKQWVYPDGSLLQFPTLKDIHSIHQDNWTCLLIDSNMKRWSAKNCIEKHPFICESPIEASVILKIIDKKVKRRITIDECISNSAKLTKKQKRKCLKLLNDNDNPNNEPAAVMQPSRPGYTSNSIKAISHICPQNWMSLGNNCYLFSKDKVTWSNAHFNCDQINSKLAIVRSRVQDQKLRIFLNGFTEKQERWIGGRYNGKRNEWIWALNGKPLKYKGFAEEPKVNSSDPIYWHAIVMDPVYGYKWSHRNELEKHAYICQVKGRAVKRLNYPRRPSATIQITQHKWRNLNKRRDRSSSRRSNRNKRY</sequence>
<dbReference type="Pfam" id="PF00059">
    <property type="entry name" value="Lectin_C"/>
    <property type="match status" value="2"/>
</dbReference>
<evidence type="ECO:0000313" key="5">
    <source>
        <dbReference type="Proteomes" id="UP001566132"/>
    </source>
</evidence>
<dbReference type="EMBL" id="JBDJPC010000006">
    <property type="protein sequence ID" value="KAL1496952.1"/>
    <property type="molecule type" value="Genomic_DNA"/>
</dbReference>
<accession>A0ABD1EKB9</accession>
<dbReference type="InterPro" id="IPR001304">
    <property type="entry name" value="C-type_lectin-like"/>
</dbReference>
<feature type="region of interest" description="Disordered" evidence="1">
    <location>
        <begin position="403"/>
        <end position="423"/>
    </location>
</feature>
<gene>
    <name evidence="4" type="ORF">ABEB36_007996</name>
</gene>
<dbReference type="PROSITE" id="PS50041">
    <property type="entry name" value="C_TYPE_LECTIN_2"/>
    <property type="match status" value="2"/>
</dbReference>
<dbReference type="PANTHER" id="PTHR45710">
    <property type="entry name" value="C-TYPE LECTIN DOMAIN-CONTAINING PROTEIN 180"/>
    <property type="match status" value="1"/>
</dbReference>
<keyword evidence="2" id="KW-0732">Signal</keyword>
<evidence type="ECO:0000256" key="1">
    <source>
        <dbReference type="SAM" id="MobiDB-lite"/>
    </source>
</evidence>
<dbReference type="SUPFAM" id="SSF56436">
    <property type="entry name" value="C-type lectin-like"/>
    <property type="match status" value="2"/>
</dbReference>
<dbReference type="AlphaFoldDB" id="A0ABD1EKB9"/>
<reference evidence="4 5" key="1">
    <citation type="submission" date="2024-05" db="EMBL/GenBank/DDBJ databases">
        <title>Genetic variation in Jamaican populations of the coffee berry borer (Hypothenemus hampei).</title>
        <authorList>
            <person name="Errbii M."/>
            <person name="Myrie A."/>
        </authorList>
    </citation>
    <scope>NUCLEOTIDE SEQUENCE [LARGE SCALE GENOMIC DNA]</scope>
    <source>
        <strain evidence="4">JA-Hopewell-2020-01-JO</strain>
        <tissue evidence="4">Whole body</tissue>
    </source>
</reference>
<feature type="domain" description="C-type lectin" evidence="3">
    <location>
        <begin position="48"/>
        <end position="171"/>
    </location>
</feature>
<feature type="domain" description="C-type lectin" evidence="3">
    <location>
        <begin position="255"/>
        <end position="376"/>
    </location>
</feature>
<organism evidence="4 5">
    <name type="scientific">Hypothenemus hampei</name>
    <name type="common">Coffee berry borer</name>
    <dbReference type="NCBI Taxonomy" id="57062"/>
    <lineage>
        <taxon>Eukaryota</taxon>
        <taxon>Metazoa</taxon>
        <taxon>Ecdysozoa</taxon>
        <taxon>Arthropoda</taxon>
        <taxon>Hexapoda</taxon>
        <taxon>Insecta</taxon>
        <taxon>Pterygota</taxon>
        <taxon>Neoptera</taxon>
        <taxon>Endopterygota</taxon>
        <taxon>Coleoptera</taxon>
        <taxon>Polyphaga</taxon>
        <taxon>Cucujiformia</taxon>
        <taxon>Curculionidae</taxon>
        <taxon>Scolytinae</taxon>
        <taxon>Hypothenemus</taxon>
    </lineage>
</organism>
<dbReference type="Proteomes" id="UP001566132">
    <property type="component" value="Unassembled WGS sequence"/>
</dbReference>
<dbReference type="Gene3D" id="3.10.100.10">
    <property type="entry name" value="Mannose-Binding Protein A, subunit A"/>
    <property type="match status" value="2"/>
</dbReference>
<dbReference type="SMART" id="SM00034">
    <property type="entry name" value="CLECT"/>
    <property type="match status" value="2"/>
</dbReference>
<feature type="signal peptide" evidence="2">
    <location>
        <begin position="1"/>
        <end position="23"/>
    </location>
</feature>
<evidence type="ECO:0000256" key="2">
    <source>
        <dbReference type="SAM" id="SignalP"/>
    </source>
</evidence>
<name>A0ABD1EKB9_HYPHA</name>
<dbReference type="InterPro" id="IPR016187">
    <property type="entry name" value="CTDL_fold"/>
</dbReference>
<dbReference type="CDD" id="cd00037">
    <property type="entry name" value="CLECT"/>
    <property type="match status" value="1"/>
</dbReference>
<evidence type="ECO:0000313" key="4">
    <source>
        <dbReference type="EMBL" id="KAL1496952.1"/>
    </source>
</evidence>
<dbReference type="PANTHER" id="PTHR45710:SF26">
    <property type="entry name" value="RH26557P"/>
    <property type="match status" value="1"/>
</dbReference>
<feature type="chain" id="PRO_5044865440" description="C-type lectin domain-containing protein" evidence="2">
    <location>
        <begin position="24"/>
        <end position="423"/>
    </location>
</feature>
<dbReference type="InterPro" id="IPR050828">
    <property type="entry name" value="C-type_lectin/matrix_domain"/>
</dbReference>
<proteinExistence type="predicted"/>